<evidence type="ECO:0000313" key="3">
    <source>
        <dbReference type="EMBL" id="SCU76956.1"/>
    </source>
</evidence>
<name>A0A1K0IHY9_CUPNE</name>
<dbReference type="EMBL" id="FMSH01000279">
    <property type="protein sequence ID" value="SCU76956.1"/>
    <property type="molecule type" value="Genomic_DNA"/>
</dbReference>
<dbReference type="Gene3D" id="3.30.1540.10">
    <property type="entry name" value="formyl-coa transferase, domain 3"/>
    <property type="match status" value="1"/>
</dbReference>
<dbReference type="Gene3D" id="3.40.50.10540">
    <property type="entry name" value="Crotonobetainyl-coa:carnitine coa-transferase, domain 1"/>
    <property type="match status" value="1"/>
</dbReference>
<dbReference type="Pfam" id="PF02515">
    <property type="entry name" value="CoA_transf_3"/>
    <property type="match status" value="1"/>
</dbReference>
<dbReference type="InterPro" id="IPR003673">
    <property type="entry name" value="CoA-Trfase_fam_III"/>
</dbReference>
<proteinExistence type="predicted"/>
<evidence type="ECO:0000256" key="1">
    <source>
        <dbReference type="ARBA" id="ARBA00022679"/>
    </source>
</evidence>
<dbReference type="PANTHER" id="PTHR48207">
    <property type="entry name" value="SUCCINATE--HYDROXYMETHYLGLUTARATE COA-TRANSFERASE"/>
    <property type="match status" value="1"/>
</dbReference>
<evidence type="ECO:0000256" key="2">
    <source>
        <dbReference type="SAM" id="MobiDB-lite"/>
    </source>
</evidence>
<keyword evidence="1 3" id="KW-0808">Transferase</keyword>
<organism evidence="3">
    <name type="scientific">Cupriavidus necator</name>
    <name type="common">Alcaligenes eutrophus</name>
    <name type="synonym">Ralstonia eutropha</name>
    <dbReference type="NCBI Taxonomy" id="106590"/>
    <lineage>
        <taxon>Bacteria</taxon>
        <taxon>Pseudomonadati</taxon>
        <taxon>Pseudomonadota</taxon>
        <taxon>Betaproteobacteria</taxon>
        <taxon>Burkholderiales</taxon>
        <taxon>Burkholderiaceae</taxon>
        <taxon>Cupriavidus</taxon>
    </lineage>
</organism>
<reference evidence="3" key="1">
    <citation type="submission" date="2016-09" db="EMBL/GenBank/DDBJ databases">
        <authorList>
            <person name="Capua I."/>
            <person name="De Benedictis P."/>
            <person name="Joannis T."/>
            <person name="Lombin L.H."/>
            <person name="Cattoli G."/>
        </authorList>
    </citation>
    <scope>NUCLEOTIDE SEQUENCE</scope>
    <source>
        <strain evidence="3">B9</strain>
    </source>
</reference>
<feature type="region of interest" description="Disordered" evidence="2">
    <location>
        <begin position="395"/>
        <end position="416"/>
    </location>
</feature>
<gene>
    <name evidence="3" type="ORF">CNECB9_350015</name>
</gene>
<dbReference type="InterPro" id="IPR050483">
    <property type="entry name" value="CoA-transferase_III_domain"/>
</dbReference>
<dbReference type="AlphaFoldDB" id="A0A1K0IHY9"/>
<dbReference type="PANTHER" id="PTHR48207:SF4">
    <property type="entry name" value="BLL6097 PROTEIN"/>
    <property type="match status" value="1"/>
</dbReference>
<dbReference type="InterPro" id="IPR023606">
    <property type="entry name" value="CoA-Trfase_III_dom_1_sf"/>
</dbReference>
<dbReference type="RefSeq" id="WP_340526665.1">
    <property type="nucleotide sequence ID" value="NZ_FMSH01000279.1"/>
</dbReference>
<protein>
    <submittedName>
        <fullName evidence="3">CoA-transferase family III</fullName>
    </submittedName>
</protein>
<dbReference type="SUPFAM" id="SSF89796">
    <property type="entry name" value="CoA-transferase family III (CaiB/BaiF)"/>
    <property type="match status" value="1"/>
</dbReference>
<dbReference type="InterPro" id="IPR044855">
    <property type="entry name" value="CoA-Trfase_III_dom3_sf"/>
</dbReference>
<feature type="compositionally biased region" description="Polar residues" evidence="2">
    <location>
        <begin position="406"/>
        <end position="416"/>
    </location>
</feature>
<sequence>METRTGALAGVKVVDITAVFMGPSATQMLGDLGADVIKVEPPTGDSTRGIGPCGNEKMGPLFLGLNRNKRSIVLDLKSSQGREALLRLVADADVLAYNVRPQAMQRLGLDYETLAQINPRLVYVGMFGFSQRGRYAPQAAFDDLIQAATGLPQAVAMGTGDIPRYLPLTIADRSVGLYAFGVICAALYARATTGRGQRVDVPMFETMVPYVMGDHLYGETFVPAKGGFGYPRLLSPERRPYRTRDGHVCCLIYHDHHWRAFLKVIGKPGLYDTDPRFADITTRTAHITELYGMVSDELARRTTEEWRVLLKEADIPVFPMHTFESLLDDPHLNDIGFFSETDHPAVGRIREMAVPSEWHGTPPSQRRHAPALGEHSREVLREAGYNDADINSLMASGASREPRQASAHTAGTASEA</sequence>
<dbReference type="GO" id="GO:0008410">
    <property type="term" value="F:CoA-transferase activity"/>
    <property type="evidence" value="ECO:0007669"/>
    <property type="project" value="TreeGrafter"/>
</dbReference>
<accession>A0A1K0IHY9</accession>